<keyword evidence="2 9" id="KW-0378">Hydrolase</keyword>
<evidence type="ECO:0000313" key="9">
    <source>
        <dbReference type="EMBL" id="MBU3855601.1"/>
    </source>
</evidence>
<dbReference type="InterPro" id="IPR051913">
    <property type="entry name" value="GH2_Domain-Containing"/>
</dbReference>
<dbReference type="Gene3D" id="2.60.120.260">
    <property type="entry name" value="Galactose-binding domain-like"/>
    <property type="match status" value="1"/>
</dbReference>
<dbReference type="InterPro" id="IPR017853">
    <property type="entry name" value="GH"/>
</dbReference>
<feature type="chain" id="PRO_5038040679" evidence="4">
    <location>
        <begin position="22"/>
        <end position="871"/>
    </location>
</feature>
<dbReference type="Gene3D" id="3.20.20.80">
    <property type="entry name" value="Glycosidases"/>
    <property type="match status" value="1"/>
</dbReference>
<dbReference type="InterPro" id="IPR036156">
    <property type="entry name" value="Beta-gal/glucu_dom_sf"/>
</dbReference>
<feature type="domain" description="Glycoside hydrolase family 2" evidence="8">
    <location>
        <begin position="713"/>
        <end position="797"/>
    </location>
</feature>
<sequence length="871" mass="98060">MKTKRLPSSVFFVLLALFYFAGDGNAQVRFSTAGFHVLSDSPRQVFDMNPGWRFCKGRAEGAERVDFNDSEWQVVSLPNGLETLPLEASGSINYRGEAWYRKHFTLPSGLQGERCVLYFEGIMGKSKIWVNGTLVGEHFGGYLPVSLDITEQCRFGEKNLVSVWADNSDDPNYPPGKPQTMLDFCYFGGIYRDCWLYTTSETYITDANMRNANKTGNGGVAVYYEHVSDKSADVCIQVNLQNDAVSPVRGEVEFVLRNDSGEEVAKSRENCRLKGNTMLKKRMTLSSPVLWSPDTPYLYTLEVRVKDGKGNVLDGYGIRTGIRTIGFDPKRGLILNGKVFSRKLIGANRHQDYALIGNALSNSLHWRDAKKLKDAGMDIIRNAHYPQDPAFMEACDALGLFVIVNTPGWQFWSDEPVFRERIYSDIRNMVRRDRNHPCVIMWEPILNETNYPDYFAKEVHGIVKEEALPGNNYTAADLRATGSRYFDISFTAPLSETDPGYDENKIYFTREWGDNVDDWNAHNSPSRVARQWGEHAQLIQARDYGRSPVGWASIDVLYETKPNHLGGCLWHSFDHQRGYHPDPFYGGIMDAFRRPKYSYYMFQAKSHQTRPMVYVANLMTPFSPEDVTVYSNCDEVRLTTQTGEKQRVYRVPQELGNKPFPIVRFEKAFDFMVDKKFARGGKHSESYLLAEGLIDGKVVASHKVCPARQSAEIRLSADTENMQPVANGGDLVTVVAQVTDRNGVVKRLNNTSIVFEIEGEGRLIGADKAVPVLWGEACVLVQTTSKAGKVRIKARMEYAGEVKPSAGELEFATLPSPVPQLFDADEEKQTTVALPTQGSGALSEEQKQELMKASKIVEAQQEQFGEKDGKR</sequence>
<proteinExistence type="inferred from homology"/>
<gene>
    <name evidence="9" type="ORF">H9928_03410</name>
</gene>
<dbReference type="GO" id="GO:0005975">
    <property type="term" value="P:carbohydrate metabolic process"/>
    <property type="evidence" value="ECO:0007669"/>
    <property type="project" value="InterPro"/>
</dbReference>
<keyword evidence="4" id="KW-0732">Signal</keyword>
<evidence type="ECO:0000259" key="7">
    <source>
        <dbReference type="Pfam" id="PF02837"/>
    </source>
</evidence>
<comment type="caution">
    <text evidence="9">The sequence shown here is derived from an EMBL/GenBank/DDBJ whole genome shotgun (WGS) entry which is preliminary data.</text>
</comment>
<dbReference type="SUPFAM" id="SSF49785">
    <property type="entry name" value="Galactose-binding domain-like"/>
    <property type="match status" value="1"/>
</dbReference>
<accession>A0A948X2D7</accession>
<dbReference type="InterPro" id="IPR008979">
    <property type="entry name" value="Galactose-bd-like_sf"/>
</dbReference>
<comment type="similarity">
    <text evidence="1">Belongs to the glycosyl hydrolase 2 family.</text>
</comment>
<dbReference type="SUPFAM" id="SSF49303">
    <property type="entry name" value="beta-Galactosidase/glucuronidase domain"/>
    <property type="match status" value="1"/>
</dbReference>
<dbReference type="PANTHER" id="PTHR42732">
    <property type="entry name" value="BETA-GALACTOSIDASE"/>
    <property type="match status" value="1"/>
</dbReference>
<feature type="domain" description="Glycoside hydrolase family 2 catalytic" evidence="6">
    <location>
        <begin position="333"/>
        <end position="457"/>
    </location>
</feature>
<reference evidence="9" key="1">
    <citation type="journal article" date="2021" name="PeerJ">
        <title>Extensive microbial diversity within the chicken gut microbiome revealed by metagenomics and culture.</title>
        <authorList>
            <person name="Gilroy R."/>
            <person name="Ravi A."/>
            <person name="Getino M."/>
            <person name="Pursley I."/>
            <person name="Horton D.L."/>
            <person name="Alikhan N.F."/>
            <person name="Baker D."/>
            <person name="Gharbi K."/>
            <person name="Hall N."/>
            <person name="Watson M."/>
            <person name="Adriaenssens E.M."/>
            <person name="Foster-Nyarko E."/>
            <person name="Jarju S."/>
            <person name="Secka A."/>
            <person name="Antonio M."/>
            <person name="Oren A."/>
            <person name="Chaudhuri R.R."/>
            <person name="La Ragione R."/>
            <person name="Hildebrand F."/>
            <person name="Pallen M.J."/>
        </authorList>
    </citation>
    <scope>NUCLEOTIDE SEQUENCE</scope>
    <source>
        <strain evidence="9">8470</strain>
    </source>
</reference>
<feature type="domain" description="Glycoside hydrolase family 2 immunoglobulin-like beta-sandwich" evidence="5">
    <location>
        <begin position="221"/>
        <end position="323"/>
    </location>
</feature>
<evidence type="ECO:0000256" key="2">
    <source>
        <dbReference type="ARBA" id="ARBA00022801"/>
    </source>
</evidence>
<dbReference type="Pfam" id="PF02837">
    <property type="entry name" value="Glyco_hydro_2_N"/>
    <property type="match status" value="1"/>
</dbReference>
<evidence type="ECO:0000256" key="1">
    <source>
        <dbReference type="ARBA" id="ARBA00007401"/>
    </source>
</evidence>
<evidence type="ECO:0000256" key="3">
    <source>
        <dbReference type="ARBA" id="ARBA00023295"/>
    </source>
</evidence>
<dbReference type="PANTHER" id="PTHR42732:SF1">
    <property type="entry name" value="BETA-MANNOSIDASE"/>
    <property type="match status" value="1"/>
</dbReference>
<dbReference type="InterPro" id="IPR006104">
    <property type="entry name" value="Glyco_hydro_2_N"/>
</dbReference>
<dbReference type="AlphaFoldDB" id="A0A948X2D7"/>
<evidence type="ECO:0000259" key="5">
    <source>
        <dbReference type="Pfam" id="PF00703"/>
    </source>
</evidence>
<evidence type="ECO:0000313" key="10">
    <source>
        <dbReference type="Proteomes" id="UP000784286"/>
    </source>
</evidence>
<dbReference type="Pfam" id="PF18565">
    <property type="entry name" value="Glyco_hydro2_C5"/>
    <property type="match status" value="1"/>
</dbReference>
<feature type="domain" description="Glycosyl hydrolases family 2 sugar binding" evidence="7">
    <location>
        <begin position="84"/>
        <end position="199"/>
    </location>
</feature>
<evidence type="ECO:0000259" key="8">
    <source>
        <dbReference type="Pfam" id="PF18565"/>
    </source>
</evidence>
<dbReference type="InterPro" id="IPR040605">
    <property type="entry name" value="Glyco_hydro2_dom5"/>
</dbReference>
<dbReference type="GO" id="GO:0004553">
    <property type="term" value="F:hydrolase activity, hydrolyzing O-glycosyl compounds"/>
    <property type="evidence" value="ECO:0007669"/>
    <property type="project" value="InterPro"/>
</dbReference>
<keyword evidence="3" id="KW-0326">Glycosidase</keyword>
<evidence type="ECO:0000256" key="4">
    <source>
        <dbReference type="SAM" id="SignalP"/>
    </source>
</evidence>
<dbReference type="Pfam" id="PF00703">
    <property type="entry name" value="Glyco_hydro_2"/>
    <property type="match status" value="1"/>
</dbReference>
<dbReference type="Proteomes" id="UP000784286">
    <property type="component" value="Unassembled WGS sequence"/>
</dbReference>
<organism evidence="9 10">
    <name type="scientific">Candidatus Phocaeicola excrementipullorum</name>
    <dbReference type="NCBI Taxonomy" id="2838731"/>
    <lineage>
        <taxon>Bacteria</taxon>
        <taxon>Pseudomonadati</taxon>
        <taxon>Bacteroidota</taxon>
        <taxon>Bacteroidia</taxon>
        <taxon>Bacteroidales</taxon>
        <taxon>Bacteroidaceae</taxon>
        <taxon>Phocaeicola</taxon>
    </lineage>
</organism>
<dbReference type="EMBL" id="JAHLFJ010000036">
    <property type="protein sequence ID" value="MBU3855601.1"/>
    <property type="molecule type" value="Genomic_DNA"/>
</dbReference>
<dbReference type="SUPFAM" id="SSF51445">
    <property type="entry name" value="(Trans)glycosidases"/>
    <property type="match status" value="1"/>
</dbReference>
<evidence type="ECO:0000259" key="6">
    <source>
        <dbReference type="Pfam" id="PF02836"/>
    </source>
</evidence>
<feature type="signal peptide" evidence="4">
    <location>
        <begin position="1"/>
        <end position="21"/>
    </location>
</feature>
<dbReference type="Pfam" id="PF02836">
    <property type="entry name" value="Glyco_hydro_2_C"/>
    <property type="match status" value="1"/>
</dbReference>
<dbReference type="Gene3D" id="2.60.40.10">
    <property type="entry name" value="Immunoglobulins"/>
    <property type="match status" value="2"/>
</dbReference>
<name>A0A948X2D7_9BACT</name>
<dbReference type="InterPro" id="IPR006102">
    <property type="entry name" value="Ig-like_GH2"/>
</dbReference>
<dbReference type="InterPro" id="IPR006103">
    <property type="entry name" value="Glyco_hydro_2_cat"/>
</dbReference>
<dbReference type="InterPro" id="IPR013783">
    <property type="entry name" value="Ig-like_fold"/>
</dbReference>
<reference evidence="9" key="2">
    <citation type="submission" date="2021-04" db="EMBL/GenBank/DDBJ databases">
        <authorList>
            <person name="Gilroy R."/>
        </authorList>
    </citation>
    <scope>NUCLEOTIDE SEQUENCE</scope>
    <source>
        <strain evidence="9">8470</strain>
    </source>
</reference>
<protein>
    <submittedName>
        <fullName evidence="9">Glycoside hydrolase family 2 protein</fullName>
    </submittedName>
</protein>